<dbReference type="PIRSF" id="PIRSF002741">
    <property type="entry name" value="MppA"/>
    <property type="match status" value="1"/>
</dbReference>
<evidence type="ECO:0000313" key="8">
    <source>
        <dbReference type="Proteomes" id="UP000254919"/>
    </source>
</evidence>
<keyword evidence="3" id="KW-0732">Signal</keyword>
<comment type="similarity">
    <text evidence="2">Belongs to the bacterial solute-binding protein 5 family.</text>
</comment>
<dbReference type="InterPro" id="IPR000914">
    <property type="entry name" value="SBP_5_dom"/>
</dbReference>
<dbReference type="RefSeq" id="WP_019461962.1">
    <property type="nucleotide sequence ID" value="NZ_CBCSHT010000058.1"/>
</dbReference>
<dbReference type="GO" id="GO:1904680">
    <property type="term" value="F:peptide transmembrane transporter activity"/>
    <property type="evidence" value="ECO:0007669"/>
    <property type="project" value="TreeGrafter"/>
</dbReference>
<dbReference type="Pfam" id="PF00496">
    <property type="entry name" value="SBP_bac_5"/>
    <property type="match status" value="1"/>
</dbReference>
<dbReference type="Proteomes" id="UP000254919">
    <property type="component" value="Unassembled WGS sequence"/>
</dbReference>
<feature type="domain" description="Solute-binding protein family 5" evidence="4">
    <location>
        <begin position="91"/>
        <end position="456"/>
    </location>
</feature>
<evidence type="ECO:0000313" key="6">
    <source>
        <dbReference type="EMBL" id="SUE95214.1"/>
    </source>
</evidence>
<evidence type="ECO:0000313" key="5">
    <source>
        <dbReference type="EMBL" id="ONH82864.1"/>
    </source>
</evidence>
<dbReference type="Gene3D" id="3.10.105.10">
    <property type="entry name" value="Dipeptide-binding Protein, Domain 3"/>
    <property type="match status" value="1"/>
</dbReference>
<proteinExistence type="inferred from homology"/>
<dbReference type="AlphaFoldDB" id="A0A1S8D539"/>
<dbReference type="GO" id="GO:0030288">
    <property type="term" value="C:outer membrane-bounded periplasmic space"/>
    <property type="evidence" value="ECO:0007669"/>
    <property type="project" value="UniProtKB-ARBA"/>
</dbReference>
<dbReference type="CDD" id="cd08517">
    <property type="entry name" value="PBP2_NikA_DppA_OppA_like_13"/>
    <property type="match status" value="1"/>
</dbReference>
<dbReference type="InterPro" id="IPR039424">
    <property type="entry name" value="SBP_5"/>
</dbReference>
<organism evidence="5 7">
    <name type="scientific">Roseomonas mucosa</name>
    <dbReference type="NCBI Taxonomy" id="207340"/>
    <lineage>
        <taxon>Bacteria</taxon>
        <taxon>Pseudomonadati</taxon>
        <taxon>Pseudomonadota</taxon>
        <taxon>Alphaproteobacteria</taxon>
        <taxon>Acetobacterales</taxon>
        <taxon>Roseomonadaceae</taxon>
        <taxon>Roseomonas</taxon>
    </lineage>
</organism>
<reference evidence="5 7" key="1">
    <citation type="submission" date="2016-12" db="EMBL/GenBank/DDBJ databases">
        <title>Draft genome sequence of Roseomonas mucosa strain AU37, isolated from a peripheral intravenous catheter.</title>
        <authorList>
            <person name="Choudhury M.A."/>
            <person name="Sidjabat H.E."/>
            <person name="Wailan A.M."/>
            <person name="Zhang L."/>
            <person name="Marsh N.M."/>
            <person name="Rickard C.M."/>
            <person name="Davies M."/>
            <person name="Mcmillan D.J."/>
        </authorList>
    </citation>
    <scope>NUCLEOTIDE SEQUENCE [LARGE SCALE GENOMIC DNA]</scope>
    <source>
        <strain evidence="5 7">SAVE376</strain>
    </source>
</reference>
<evidence type="ECO:0000256" key="2">
    <source>
        <dbReference type="ARBA" id="ARBA00005695"/>
    </source>
</evidence>
<dbReference type="GO" id="GO:0015833">
    <property type="term" value="P:peptide transport"/>
    <property type="evidence" value="ECO:0007669"/>
    <property type="project" value="TreeGrafter"/>
</dbReference>
<evidence type="ECO:0000256" key="1">
    <source>
        <dbReference type="ARBA" id="ARBA00004418"/>
    </source>
</evidence>
<reference evidence="6 8" key="2">
    <citation type="submission" date="2018-06" db="EMBL/GenBank/DDBJ databases">
        <authorList>
            <consortium name="Pathogen Informatics"/>
            <person name="Doyle S."/>
        </authorList>
    </citation>
    <scope>NUCLEOTIDE SEQUENCE [LARGE SCALE GENOMIC DNA]</scope>
    <source>
        <strain evidence="6 8">NCTC13291</strain>
    </source>
</reference>
<dbReference type="EMBL" id="LLWF02000039">
    <property type="protein sequence ID" value="ONH82864.1"/>
    <property type="molecule type" value="Genomic_DNA"/>
</dbReference>
<dbReference type="PROSITE" id="PS51318">
    <property type="entry name" value="TAT"/>
    <property type="match status" value="1"/>
</dbReference>
<dbReference type="Gene3D" id="3.40.190.10">
    <property type="entry name" value="Periplasmic binding protein-like II"/>
    <property type="match status" value="1"/>
</dbReference>
<evidence type="ECO:0000256" key="3">
    <source>
        <dbReference type="ARBA" id="ARBA00022729"/>
    </source>
</evidence>
<dbReference type="GeneID" id="99631526"/>
<dbReference type="STRING" id="207340.APZ41_012470"/>
<accession>A0A1S8D539</accession>
<dbReference type="GO" id="GO:0043190">
    <property type="term" value="C:ATP-binding cassette (ABC) transporter complex"/>
    <property type="evidence" value="ECO:0007669"/>
    <property type="project" value="InterPro"/>
</dbReference>
<comment type="subcellular location">
    <subcellularLocation>
        <location evidence="1">Periplasm</location>
    </subcellularLocation>
</comment>
<dbReference type="Proteomes" id="UP000054844">
    <property type="component" value="Unassembled WGS sequence"/>
</dbReference>
<protein>
    <submittedName>
        <fullName evidence="6">Glutathione-binding protein gsiB</fullName>
    </submittedName>
    <submittedName>
        <fullName evidence="5">Peptide ABC transporter substrate-binding protein</fullName>
    </submittedName>
</protein>
<dbReference type="EMBL" id="UGVN01000002">
    <property type="protein sequence ID" value="SUE95214.1"/>
    <property type="molecule type" value="Genomic_DNA"/>
</dbReference>
<dbReference type="SUPFAM" id="SSF53850">
    <property type="entry name" value="Periplasmic binding protein-like II"/>
    <property type="match status" value="1"/>
</dbReference>
<dbReference type="InterPro" id="IPR006311">
    <property type="entry name" value="TAT_signal"/>
</dbReference>
<evidence type="ECO:0000313" key="7">
    <source>
        <dbReference type="Proteomes" id="UP000054844"/>
    </source>
</evidence>
<gene>
    <name evidence="6" type="primary">gsiB_26</name>
    <name evidence="5" type="ORF">APZ41_012470</name>
    <name evidence="6" type="ORF">NCTC13291_04097</name>
</gene>
<name>A0A1S8D539_9PROT</name>
<dbReference type="InterPro" id="IPR030678">
    <property type="entry name" value="Peptide/Ni-bd"/>
</dbReference>
<dbReference type="PANTHER" id="PTHR30290">
    <property type="entry name" value="PERIPLASMIC BINDING COMPONENT OF ABC TRANSPORTER"/>
    <property type="match status" value="1"/>
</dbReference>
<keyword evidence="7" id="KW-1185">Reference proteome</keyword>
<dbReference type="PANTHER" id="PTHR30290:SF38">
    <property type="entry name" value="D,D-DIPEPTIDE-BINDING PERIPLASMIC PROTEIN DDPA-RELATED"/>
    <property type="match status" value="1"/>
</dbReference>
<sequence>MSPSDPSPRSRRDLLRAAAAAGLAPAILTPGLMTVSEALAQGVAPKRGGTLTSLLTPEPPVLIPLVNTQGPTIYATTKMYQGLVQYSSSLEPVPELAKSWEISPDKLVYTFQLQPNVRFHDGKPCTSEDVVFSIMDFAMTLSSRARSVFTVIDRTEAVDPLTVRITLKQPFEPLILLLGATSVPIVPKHVYAGTDFRTNPANQTPNGTGPFRFVEWQRGNFIRMRRFEDYWKPGQPYLDEIIFRIVPDGQSRALALQTGQTQIAQANDIEPFDIPRFRQQGNIEFTTKGWEYFAPISWFEINKRVKPLDDARVRRAMSHAIDRKFINDRLWFGVGKPATGPFVSTLRFRDPEVSLPEYDPKKAMALLDEAGLKPGANGIRFSIKHLPLPYGEVWTRLSEYFRTCMQRIGVEVTLETTDAGGWAARMASWEFDTSVNFVYQVADPALAVEHYYLSTNIKHVTFTNVGGYSNPKVDALFEKGRLSSDPEVRRQAYAEVQKIICEDMPYLYIQEMAYPTFYDKRLKNMMATALGVHTSFDDVFLA</sequence>
<evidence type="ECO:0000259" key="4">
    <source>
        <dbReference type="Pfam" id="PF00496"/>
    </source>
</evidence>